<dbReference type="AlphaFoldDB" id="X6MMG0"/>
<feature type="compositionally biased region" description="Basic and acidic residues" evidence="1">
    <location>
        <begin position="65"/>
        <end position="81"/>
    </location>
</feature>
<feature type="compositionally biased region" description="Acidic residues" evidence="1">
    <location>
        <begin position="51"/>
        <end position="60"/>
    </location>
</feature>
<accession>X6MMG0</accession>
<dbReference type="EMBL" id="ASPP01019531">
    <property type="protein sequence ID" value="ETO15034.1"/>
    <property type="molecule type" value="Genomic_DNA"/>
</dbReference>
<evidence type="ECO:0000313" key="2">
    <source>
        <dbReference type="EMBL" id="ETO15034.1"/>
    </source>
</evidence>
<organism evidence="2 3">
    <name type="scientific">Reticulomyxa filosa</name>
    <dbReference type="NCBI Taxonomy" id="46433"/>
    <lineage>
        <taxon>Eukaryota</taxon>
        <taxon>Sar</taxon>
        <taxon>Rhizaria</taxon>
        <taxon>Retaria</taxon>
        <taxon>Foraminifera</taxon>
        <taxon>Monothalamids</taxon>
        <taxon>Reticulomyxidae</taxon>
        <taxon>Reticulomyxa</taxon>
    </lineage>
</organism>
<comment type="caution">
    <text evidence="2">The sequence shown here is derived from an EMBL/GenBank/DDBJ whole genome shotgun (WGS) entry which is preliminary data.</text>
</comment>
<feature type="region of interest" description="Disordered" evidence="1">
    <location>
        <begin position="1"/>
        <end position="25"/>
    </location>
</feature>
<reference evidence="2 3" key="1">
    <citation type="journal article" date="2013" name="Curr. Biol.">
        <title>The Genome of the Foraminiferan Reticulomyxa filosa.</title>
        <authorList>
            <person name="Glockner G."/>
            <person name="Hulsmann N."/>
            <person name="Schleicher M."/>
            <person name="Noegel A.A."/>
            <person name="Eichinger L."/>
            <person name="Gallinger C."/>
            <person name="Pawlowski J."/>
            <person name="Sierra R."/>
            <person name="Euteneuer U."/>
            <person name="Pillet L."/>
            <person name="Moustafa A."/>
            <person name="Platzer M."/>
            <person name="Groth M."/>
            <person name="Szafranski K."/>
            <person name="Schliwa M."/>
        </authorList>
    </citation>
    <scope>NUCLEOTIDE SEQUENCE [LARGE SCALE GENOMIC DNA]</scope>
</reference>
<sequence>QESKESNENKSEMTDDEIQKKKEKDNRKFEQFMTLAKASVNPNVSTFLENLSDDGVDDNDNNANDNEKKKEMKNENEEEIKKKTKKENLYNQNQIFTICNTRRTNLEIF</sequence>
<keyword evidence="3" id="KW-1185">Reference proteome</keyword>
<proteinExistence type="predicted"/>
<evidence type="ECO:0000313" key="3">
    <source>
        <dbReference type="Proteomes" id="UP000023152"/>
    </source>
</evidence>
<evidence type="ECO:0000256" key="1">
    <source>
        <dbReference type="SAM" id="MobiDB-lite"/>
    </source>
</evidence>
<name>X6MMG0_RETFI</name>
<feature type="non-terminal residue" evidence="2">
    <location>
        <position position="1"/>
    </location>
</feature>
<protein>
    <submittedName>
        <fullName evidence="2">Zinc finger protein</fullName>
    </submittedName>
</protein>
<feature type="region of interest" description="Disordered" evidence="1">
    <location>
        <begin position="48"/>
        <end position="85"/>
    </location>
</feature>
<gene>
    <name evidence="2" type="ORF">RFI_22330</name>
</gene>
<dbReference type="Proteomes" id="UP000023152">
    <property type="component" value="Unassembled WGS sequence"/>
</dbReference>